<accession>A0ABD2P505</accession>
<evidence type="ECO:0000313" key="3">
    <source>
        <dbReference type="Proteomes" id="UP001516400"/>
    </source>
</evidence>
<evidence type="ECO:0000256" key="1">
    <source>
        <dbReference type="SAM" id="MobiDB-lite"/>
    </source>
</evidence>
<protein>
    <submittedName>
        <fullName evidence="2">Uncharacterized protein</fullName>
    </submittedName>
</protein>
<proteinExistence type="predicted"/>
<comment type="caution">
    <text evidence="2">The sequence shown here is derived from an EMBL/GenBank/DDBJ whole genome shotgun (WGS) entry which is preliminary data.</text>
</comment>
<dbReference type="Proteomes" id="UP001516400">
    <property type="component" value="Unassembled WGS sequence"/>
</dbReference>
<feature type="compositionally biased region" description="Basic and acidic residues" evidence="1">
    <location>
        <begin position="56"/>
        <end position="84"/>
    </location>
</feature>
<keyword evidence="3" id="KW-1185">Reference proteome</keyword>
<feature type="region of interest" description="Disordered" evidence="1">
    <location>
        <begin position="20"/>
        <end position="104"/>
    </location>
</feature>
<evidence type="ECO:0000313" key="2">
    <source>
        <dbReference type="EMBL" id="KAL3285915.1"/>
    </source>
</evidence>
<gene>
    <name evidence="2" type="ORF">HHI36_000433</name>
</gene>
<feature type="compositionally biased region" description="Low complexity" evidence="1">
    <location>
        <begin position="26"/>
        <end position="44"/>
    </location>
</feature>
<organism evidence="2 3">
    <name type="scientific">Cryptolaemus montrouzieri</name>
    <dbReference type="NCBI Taxonomy" id="559131"/>
    <lineage>
        <taxon>Eukaryota</taxon>
        <taxon>Metazoa</taxon>
        <taxon>Ecdysozoa</taxon>
        <taxon>Arthropoda</taxon>
        <taxon>Hexapoda</taxon>
        <taxon>Insecta</taxon>
        <taxon>Pterygota</taxon>
        <taxon>Neoptera</taxon>
        <taxon>Endopterygota</taxon>
        <taxon>Coleoptera</taxon>
        <taxon>Polyphaga</taxon>
        <taxon>Cucujiformia</taxon>
        <taxon>Coccinelloidea</taxon>
        <taxon>Coccinellidae</taxon>
        <taxon>Scymninae</taxon>
        <taxon>Scymnini</taxon>
        <taxon>Cryptolaemus</taxon>
    </lineage>
</organism>
<dbReference type="EMBL" id="JABFTP020000185">
    <property type="protein sequence ID" value="KAL3285915.1"/>
    <property type="molecule type" value="Genomic_DNA"/>
</dbReference>
<sequence length="124" mass="13890">MFNKRIEDQKQIIYLLKTKDKVSEINPNNNKDSSSSNFVDDNQSGWRLRSRGKQCARPDRGGIDETNAKKEQTINHDRTIDHGQKNFTNVMPVPGSRTAGKSVASKQVLRGIADNGDDFKGAEN</sequence>
<dbReference type="AlphaFoldDB" id="A0ABD2P505"/>
<reference evidence="2 3" key="1">
    <citation type="journal article" date="2021" name="BMC Biol.">
        <title>Horizontally acquired antibacterial genes associated with adaptive radiation of ladybird beetles.</title>
        <authorList>
            <person name="Li H.S."/>
            <person name="Tang X.F."/>
            <person name="Huang Y.H."/>
            <person name="Xu Z.Y."/>
            <person name="Chen M.L."/>
            <person name="Du X.Y."/>
            <person name="Qiu B.Y."/>
            <person name="Chen P.T."/>
            <person name="Zhang W."/>
            <person name="Slipinski A."/>
            <person name="Escalona H.E."/>
            <person name="Waterhouse R.M."/>
            <person name="Zwick A."/>
            <person name="Pang H."/>
        </authorList>
    </citation>
    <scope>NUCLEOTIDE SEQUENCE [LARGE SCALE GENOMIC DNA]</scope>
    <source>
        <strain evidence="2">SYSU2018</strain>
    </source>
</reference>
<name>A0ABD2P505_9CUCU</name>